<feature type="non-terminal residue" evidence="1">
    <location>
        <position position="1"/>
    </location>
</feature>
<name>A0AAV7RSB8_PLEWA</name>
<dbReference type="AlphaFoldDB" id="A0AAV7RSB8"/>
<evidence type="ECO:0000313" key="1">
    <source>
        <dbReference type="EMBL" id="KAJ1154466.1"/>
    </source>
</evidence>
<sequence>DASDALLWLALAASSGATHIRRYHTAACLVCSFRLAVHYTKHMRRPGDASDALVWLALAASSGATHIRRYHTAACLVCSFRLAVHYTKHMRR</sequence>
<dbReference type="Proteomes" id="UP001066276">
    <property type="component" value="Chromosome 5"/>
</dbReference>
<gene>
    <name evidence="1" type="ORF">NDU88_007218</name>
</gene>
<accession>A0AAV7RSB8</accession>
<evidence type="ECO:0000313" key="2">
    <source>
        <dbReference type="Proteomes" id="UP001066276"/>
    </source>
</evidence>
<reference evidence="1" key="1">
    <citation type="journal article" date="2022" name="bioRxiv">
        <title>Sequencing and chromosome-scale assembly of the giantPleurodeles waltlgenome.</title>
        <authorList>
            <person name="Brown T."/>
            <person name="Elewa A."/>
            <person name="Iarovenko S."/>
            <person name="Subramanian E."/>
            <person name="Araus A.J."/>
            <person name="Petzold A."/>
            <person name="Susuki M."/>
            <person name="Suzuki K.-i.T."/>
            <person name="Hayashi T."/>
            <person name="Toyoda A."/>
            <person name="Oliveira C."/>
            <person name="Osipova E."/>
            <person name="Leigh N.D."/>
            <person name="Simon A."/>
            <person name="Yun M.H."/>
        </authorList>
    </citation>
    <scope>NUCLEOTIDE SEQUENCE</scope>
    <source>
        <strain evidence="1">20211129_DDA</strain>
        <tissue evidence="1">Liver</tissue>
    </source>
</reference>
<organism evidence="1 2">
    <name type="scientific">Pleurodeles waltl</name>
    <name type="common">Iberian ribbed newt</name>
    <dbReference type="NCBI Taxonomy" id="8319"/>
    <lineage>
        <taxon>Eukaryota</taxon>
        <taxon>Metazoa</taxon>
        <taxon>Chordata</taxon>
        <taxon>Craniata</taxon>
        <taxon>Vertebrata</taxon>
        <taxon>Euteleostomi</taxon>
        <taxon>Amphibia</taxon>
        <taxon>Batrachia</taxon>
        <taxon>Caudata</taxon>
        <taxon>Salamandroidea</taxon>
        <taxon>Salamandridae</taxon>
        <taxon>Pleurodelinae</taxon>
        <taxon>Pleurodeles</taxon>
    </lineage>
</organism>
<dbReference type="EMBL" id="JANPWB010000009">
    <property type="protein sequence ID" value="KAJ1154466.1"/>
    <property type="molecule type" value="Genomic_DNA"/>
</dbReference>
<keyword evidence="2" id="KW-1185">Reference proteome</keyword>
<proteinExistence type="predicted"/>
<comment type="caution">
    <text evidence="1">The sequence shown here is derived from an EMBL/GenBank/DDBJ whole genome shotgun (WGS) entry which is preliminary data.</text>
</comment>
<protein>
    <submittedName>
        <fullName evidence="1">Uncharacterized protein</fullName>
    </submittedName>
</protein>
<feature type="non-terminal residue" evidence="1">
    <location>
        <position position="92"/>
    </location>
</feature>